<comment type="similarity">
    <text evidence="2">Belongs to the UPF0382 family.</text>
</comment>
<reference evidence="7 8" key="1">
    <citation type="journal article" date="2015" name="Genome Biol. Evol.">
        <title>Comparative Genomics of Listeria Sensu Lato: Genus-Wide Differences in Evolutionary Dynamics and the Progressive Gain of Complex, Potentially Pathogenicity-Related Traits through Lateral Gene Transfer.</title>
        <authorList>
            <person name="Chiara M."/>
            <person name="Caruso M."/>
            <person name="D'Erchia A.M."/>
            <person name="Manzari C."/>
            <person name="Fraccalvieri R."/>
            <person name="Goffredo E."/>
            <person name="Latorre L."/>
            <person name="Miccolupo A."/>
            <person name="Padalino I."/>
            <person name="Santagada G."/>
            <person name="Chiocco D."/>
            <person name="Pesole G."/>
            <person name="Horner D.S."/>
            <person name="Parisi A."/>
        </authorList>
    </citation>
    <scope>NUCLEOTIDE SEQUENCE [LARGE SCALE GENOMIC DNA]</scope>
    <source>
        <strain evidence="7 8">1991</strain>
    </source>
</reference>
<dbReference type="RefSeq" id="WP_007473237.1">
    <property type="nucleotide sequence ID" value="NZ_KQ130615.1"/>
</dbReference>
<keyword evidence="5 6" id="KW-0472">Membrane</keyword>
<dbReference type="PATRIC" id="fig|1430899.3.peg.1394"/>
<evidence type="ECO:0000313" key="8">
    <source>
        <dbReference type="Proteomes" id="UP000052258"/>
    </source>
</evidence>
<evidence type="ECO:0000256" key="4">
    <source>
        <dbReference type="ARBA" id="ARBA00022989"/>
    </source>
</evidence>
<comment type="caution">
    <text evidence="7">The sequence shown here is derived from an EMBL/GenBank/DDBJ whole genome shotgun (WGS) entry which is preliminary data.</text>
</comment>
<dbReference type="GO" id="GO:0005886">
    <property type="term" value="C:plasma membrane"/>
    <property type="evidence" value="ECO:0007669"/>
    <property type="project" value="TreeGrafter"/>
</dbReference>
<dbReference type="AlphaFoldDB" id="A0A0J8GFA8"/>
<comment type="subcellular location">
    <subcellularLocation>
        <location evidence="1">Membrane</location>
        <topology evidence="1">Multi-pass membrane protein</topology>
    </subcellularLocation>
</comment>
<dbReference type="PANTHER" id="PTHR43461">
    <property type="entry name" value="TRANSMEMBRANE PROTEIN 256"/>
    <property type="match status" value="1"/>
</dbReference>
<dbReference type="PANTHER" id="PTHR43461:SF1">
    <property type="entry name" value="TRANSMEMBRANE PROTEIN 256"/>
    <property type="match status" value="1"/>
</dbReference>
<name>A0A0J8GFA8_9LIST</name>
<evidence type="ECO:0000256" key="2">
    <source>
        <dbReference type="ARBA" id="ARBA00009694"/>
    </source>
</evidence>
<dbReference type="OrthoDB" id="9802121at2"/>
<dbReference type="Pfam" id="PF04241">
    <property type="entry name" value="DUF423"/>
    <property type="match status" value="1"/>
</dbReference>
<proteinExistence type="inferred from homology"/>
<dbReference type="EMBL" id="AZHO01000014">
    <property type="protein sequence ID" value="KMT59669.1"/>
    <property type="molecule type" value="Genomic_DNA"/>
</dbReference>
<feature type="transmembrane region" description="Helical" evidence="6">
    <location>
        <begin position="41"/>
        <end position="58"/>
    </location>
</feature>
<gene>
    <name evidence="7" type="ORF">X560_1198</name>
</gene>
<keyword evidence="4 6" id="KW-1133">Transmembrane helix</keyword>
<evidence type="ECO:0000256" key="3">
    <source>
        <dbReference type="ARBA" id="ARBA00022692"/>
    </source>
</evidence>
<dbReference type="InterPro" id="IPR006696">
    <property type="entry name" value="DUF423"/>
</dbReference>
<evidence type="ECO:0000256" key="6">
    <source>
        <dbReference type="SAM" id="Phobius"/>
    </source>
</evidence>
<accession>A0A0J8GFA8</accession>
<keyword evidence="3 6" id="KW-0812">Transmembrane</keyword>
<evidence type="ECO:0000256" key="1">
    <source>
        <dbReference type="ARBA" id="ARBA00004141"/>
    </source>
</evidence>
<evidence type="ECO:0008006" key="9">
    <source>
        <dbReference type="Google" id="ProtNLM"/>
    </source>
</evidence>
<keyword evidence="8" id="KW-1185">Reference proteome</keyword>
<sequence>MKKGLIIGGIFAMLAVAIGAFGAHALKDILGSYRTTYETGVQYQMFHAVAILVCALAYEKLNSRLVGAAIILFSAGIILFSGSLYILSITKITVLGAVTPIGGVCFIAAWICFIIAAAKSRPTFRSF</sequence>
<evidence type="ECO:0000256" key="5">
    <source>
        <dbReference type="ARBA" id="ARBA00023136"/>
    </source>
</evidence>
<feature type="transmembrane region" description="Helical" evidence="6">
    <location>
        <begin position="92"/>
        <end position="118"/>
    </location>
</feature>
<dbReference type="Proteomes" id="UP000052258">
    <property type="component" value="Unassembled WGS sequence"/>
</dbReference>
<evidence type="ECO:0000313" key="7">
    <source>
        <dbReference type="EMBL" id="KMT59669.1"/>
    </source>
</evidence>
<organism evidence="7 8">
    <name type="scientific">Listeria fleischmannii 1991</name>
    <dbReference type="NCBI Taxonomy" id="1430899"/>
    <lineage>
        <taxon>Bacteria</taxon>
        <taxon>Bacillati</taxon>
        <taxon>Bacillota</taxon>
        <taxon>Bacilli</taxon>
        <taxon>Bacillales</taxon>
        <taxon>Listeriaceae</taxon>
        <taxon>Listeria</taxon>
    </lineage>
</organism>
<feature type="transmembrane region" description="Helical" evidence="6">
    <location>
        <begin position="65"/>
        <end position="86"/>
    </location>
</feature>
<protein>
    <recommendedName>
        <fullName evidence="9">DUF423 domain-containing protein</fullName>
    </recommendedName>
</protein>